<dbReference type="EMBL" id="CP018099">
    <property type="protein sequence ID" value="APF17851.1"/>
    <property type="molecule type" value="Genomic_DNA"/>
</dbReference>
<dbReference type="HOGENOM" id="CLU_032377_0_0_0"/>
<dbReference type="InterPro" id="IPR028098">
    <property type="entry name" value="Glyco_trans_4-like_N"/>
</dbReference>
<dbReference type="CDD" id="cd03794">
    <property type="entry name" value="GT4_WbuB-like"/>
    <property type="match status" value="1"/>
</dbReference>
<dbReference type="KEGG" id="caby:Cabys_1102"/>
<accession>H1XXD3</accession>
<dbReference type="SUPFAM" id="SSF53756">
    <property type="entry name" value="UDP-Glycosyltransferase/glycogen phosphorylase"/>
    <property type="match status" value="1"/>
</dbReference>
<dbReference type="Proteomes" id="UP000183868">
    <property type="component" value="Chromosome"/>
</dbReference>
<gene>
    <name evidence="5" type="ORF">Cabys_1102</name>
    <name evidence="6" type="ORF">Calab_2308</name>
</gene>
<dbReference type="Pfam" id="PF13439">
    <property type="entry name" value="Glyco_transf_4"/>
    <property type="match status" value="1"/>
</dbReference>
<reference evidence="5 8" key="2">
    <citation type="submission" date="2016-11" db="EMBL/GenBank/DDBJ databases">
        <title>Genomic analysis of Caldithrix abyssi and proposal of a novel bacterial phylum Caldithrichaeota.</title>
        <authorList>
            <person name="Kublanov I."/>
            <person name="Sigalova O."/>
            <person name="Gavrilov S."/>
            <person name="Lebedinsky A."/>
            <person name="Ivanova N."/>
            <person name="Daum C."/>
            <person name="Reddy T."/>
            <person name="Klenk H.P."/>
            <person name="Goker M."/>
            <person name="Reva O."/>
            <person name="Miroshnichenko M."/>
            <person name="Kyprides N."/>
            <person name="Woyke T."/>
            <person name="Gelfand M."/>
        </authorList>
    </citation>
    <scope>NUCLEOTIDE SEQUENCE [LARGE SCALE GENOMIC DNA]</scope>
    <source>
        <strain evidence="5 8">LF13</strain>
    </source>
</reference>
<feature type="region of interest" description="Disordered" evidence="2">
    <location>
        <begin position="95"/>
        <end position="114"/>
    </location>
</feature>
<dbReference type="GO" id="GO:0009103">
    <property type="term" value="P:lipopolysaccharide biosynthetic process"/>
    <property type="evidence" value="ECO:0007669"/>
    <property type="project" value="TreeGrafter"/>
</dbReference>
<dbReference type="GO" id="GO:0016757">
    <property type="term" value="F:glycosyltransferase activity"/>
    <property type="evidence" value="ECO:0007669"/>
    <property type="project" value="InterPro"/>
</dbReference>
<organism evidence="6 7">
    <name type="scientific">Caldithrix abyssi DSM 13497</name>
    <dbReference type="NCBI Taxonomy" id="880073"/>
    <lineage>
        <taxon>Bacteria</taxon>
        <taxon>Pseudomonadati</taxon>
        <taxon>Calditrichota</taxon>
        <taxon>Calditrichia</taxon>
        <taxon>Calditrichales</taxon>
        <taxon>Calditrichaceae</taxon>
        <taxon>Caldithrix</taxon>
    </lineage>
</organism>
<evidence type="ECO:0000313" key="6">
    <source>
        <dbReference type="EMBL" id="EHO41918.1"/>
    </source>
</evidence>
<dbReference type="OrthoDB" id="7366221at2"/>
<dbReference type="PANTHER" id="PTHR46401">
    <property type="entry name" value="GLYCOSYLTRANSFERASE WBBK-RELATED"/>
    <property type="match status" value="1"/>
</dbReference>
<dbReference type="PaxDb" id="880073-Calab_2308"/>
<evidence type="ECO:0000256" key="1">
    <source>
        <dbReference type="ARBA" id="ARBA00022679"/>
    </source>
</evidence>
<feature type="domain" description="Glycosyltransferase subfamily 4-like N-terminal" evidence="4">
    <location>
        <begin position="136"/>
        <end position="260"/>
    </location>
</feature>
<dbReference type="Proteomes" id="UP000004671">
    <property type="component" value="Chromosome"/>
</dbReference>
<evidence type="ECO:0000256" key="2">
    <source>
        <dbReference type="SAM" id="MobiDB-lite"/>
    </source>
</evidence>
<dbReference type="InParanoid" id="H1XXD3"/>
<evidence type="ECO:0000259" key="3">
    <source>
        <dbReference type="Pfam" id="PF00534"/>
    </source>
</evidence>
<feature type="domain" description="Glycosyl transferase family 1" evidence="3">
    <location>
        <begin position="275"/>
        <end position="428"/>
    </location>
</feature>
<evidence type="ECO:0000313" key="7">
    <source>
        <dbReference type="Proteomes" id="UP000004671"/>
    </source>
</evidence>
<dbReference type="Pfam" id="PF00534">
    <property type="entry name" value="Glycos_transf_1"/>
    <property type="match status" value="1"/>
</dbReference>
<name>H1XXD3_CALAY</name>
<dbReference type="EMBL" id="CM001402">
    <property type="protein sequence ID" value="EHO41918.1"/>
    <property type="molecule type" value="Genomic_DNA"/>
</dbReference>
<dbReference type="InterPro" id="IPR001296">
    <property type="entry name" value="Glyco_trans_1"/>
</dbReference>
<dbReference type="STRING" id="880073.Cabys_1102"/>
<reference evidence="6 7" key="1">
    <citation type="submission" date="2011-09" db="EMBL/GenBank/DDBJ databases">
        <title>The permanent draft genome of Caldithrix abyssi DSM 13497.</title>
        <authorList>
            <consortium name="US DOE Joint Genome Institute (JGI-PGF)"/>
            <person name="Lucas S."/>
            <person name="Han J."/>
            <person name="Lapidus A."/>
            <person name="Bruce D."/>
            <person name="Goodwin L."/>
            <person name="Pitluck S."/>
            <person name="Peters L."/>
            <person name="Kyrpides N."/>
            <person name="Mavromatis K."/>
            <person name="Ivanova N."/>
            <person name="Mikhailova N."/>
            <person name="Chertkov O."/>
            <person name="Detter J.C."/>
            <person name="Tapia R."/>
            <person name="Han C."/>
            <person name="Land M."/>
            <person name="Hauser L."/>
            <person name="Markowitz V."/>
            <person name="Cheng J.-F."/>
            <person name="Hugenholtz P."/>
            <person name="Woyke T."/>
            <person name="Wu D."/>
            <person name="Spring S."/>
            <person name="Brambilla E."/>
            <person name="Klenk H.-P."/>
            <person name="Eisen J.A."/>
        </authorList>
    </citation>
    <scope>NUCLEOTIDE SEQUENCE [LARGE SCALE GENOMIC DNA]</scope>
    <source>
        <strain evidence="6 7">DSM 13497</strain>
    </source>
</reference>
<keyword evidence="7" id="KW-1185">Reference proteome</keyword>
<dbReference type="AlphaFoldDB" id="H1XXD3"/>
<evidence type="ECO:0000259" key="4">
    <source>
        <dbReference type="Pfam" id="PF13439"/>
    </source>
</evidence>
<evidence type="ECO:0000313" key="5">
    <source>
        <dbReference type="EMBL" id="APF17851.1"/>
    </source>
</evidence>
<protein>
    <submittedName>
        <fullName evidence="6">Glycosyl transferase group 1</fullName>
    </submittedName>
    <submittedName>
        <fullName evidence="5">Glycosyltransferase involved in cell wall bisynthesis</fullName>
    </submittedName>
</protein>
<evidence type="ECO:0000313" key="8">
    <source>
        <dbReference type="Proteomes" id="UP000183868"/>
    </source>
</evidence>
<sequence>MSHKKNILFLTTNFPPNPSVGTRRVAKILKYMDHSRFNFFVLTLKEEYYNRELGERMGNQDKIPASVKVFRTDKSDLTRIFTFAKQKLGHFLKKRKTNKASPAKKEKKTESAGNGQASGWKAVLIDKLRSFFFAFFEFPDKYIGWLPHAVAQGARIIKHEKIDIILTTAPPHSLFLIALILKKITHKKLVLDFRDPWAISRWDRGNIFRYGMERLVEKLCVQGADQLFFVTPKMRDEYLKLYPGEKKEKFQLFYNGFDPDDFQVEVEEDERDVRGPFRFVHLGTLYKRRNPETLFMAIKNLHEQKQISPGKVRFEFIGSVVSELQFIFKKVKELQIEDYVTFKPPVSFQESIRTMFQADALLLIQPETDLQIPAKMFEYIYIGKPILAIAEENSATHQLLQEANAGILAPSNDIEKIGQAVLTILREETSFKPRAEYVALFNYQKYAKKFERILDGL</sequence>
<dbReference type="PANTHER" id="PTHR46401:SF2">
    <property type="entry name" value="GLYCOSYLTRANSFERASE WBBK-RELATED"/>
    <property type="match status" value="1"/>
</dbReference>
<dbReference type="eggNOG" id="COG0438">
    <property type="taxonomic scope" value="Bacteria"/>
</dbReference>
<dbReference type="Gene3D" id="3.40.50.2000">
    <property type="entry name" value="Glycogen Phosphorylase B"/>
    <property type="match status" value="2"/>
</dbReference>
<keyword evidence="1 6" id="KW-0808">Transferase</keyword>
<proteinExistence type="predicted"/>
<dbReference type="RefSeq" id="WP_006929105.1">
    <property type="nucleotide sequence ID" value="NZ_CM001402.1"/>
</dbReference>